<evidence type="ECO:0000313" key="3">
    <source>
        <dbReference type="Proteomes" id="UP000199666"/>
    </source>
</evidence>
<reference evidence="2 3" key="1">
    <citation type="submission" date="2016-10" db="EMBL/GenBank/DDBJ databases">
        <authorList>
            <person name="de Groot N.N."/>
        </authorList>
    </citation>
    <scope>NUCLEOTIDE SEQUENCE [LARGE SCALE GENOMIC DNA]</scope>
    <source>
        <strain evidence="2 3">DSM 18684</strain>
    </source>
</reference>
<keyword evidence="1" id="KW-1133">Transmembrane helix</keyword>
<dbReference type="InterPro" id="IPR025407">
    <property type="entry name" value="DUF4133"/>
</dbReference>
<dbReference type="AlphaFoldDB" id="A0A1I2WVK5"/>
<accession>A0A1I2WVK5</accession>
<evidence type="ECO:0008006" key="4">
    <source>
        <dbReference type="Google" id="ProtNLM"/>
    </source>
</evidence>
<dbReference type="Proteomes" id="UP000199666">
    <property type="component" value="Unassembled WGS sequence"/>
</dbReference>
<proteinExistence type="predicted"/>
<organism evidence="2 3">
    <name type="scientific">Pedobacter insulae</name>
    <dbReference type="NCBI Taxonomy" id="414048"/>
    <lineage>
        <taxon>Bacteria</taxon>
        <taxon>Pseudomonadati</taxon>
        <taxon>Bacteroidota</taxon>
        <taxon>Sphingobacteriia</taxon>
        <taxon>Sphingobacteriales</taxon>
        <taxon>Sphingobacteriaceae</taxon>
        <taxon>Pedobacter</taxon>
    </lineage>
</organism>
<keyword evidence="3" id="KW-1185">Reference proteome</keyword>
<feature type="transmembrane region" description="Helical" evidence="1">
    <location>
        <begin position="50"/>
        <end position="71"/>
    </location>
</feature>
<keyword evidence="1" id="KW-0472">Membrane</keyword>
<evidence type="ECO:0000313" key="2">
    <source>
        <dbReference type="EMBL" id="SFH05338.1"/>
    </source>
</evidence>
<sequence length="116" mass="13201">MASVYKINKGVTRPIEFRGLKAQYIAYLAVGLVLLLISFAILYISGLSLLVLLPLIITLGTTLFFGVFRLSHRFGEHGLMKFWAKRSLPNYLKFRSRRLFTSLKSKSNIPTTSFKN</sequence>
<dbReference type="EMBL" id="FOPP01000004">
    <property type="protein sequence ID" value="SFH05338.1"/>
    <property type="molecule type" value="Genomic_DNA"/>
</dbReference>
<dbReference type="STRING" id="414048.SAMN04489864_104315"/>
<dbReference type="Pfam" id="PF13571">
    <property type="entry name" value="DUF4133"/>
    <property type="match status" value="1"/>
</dbReference>
<keyword evidence="1" id="KW-0812">Transmembrane</keyword>
<dbReference type="RefSeq" id="WP_090993252.1">
    <property type="nucleotide sequence ID" value="NZ_FOPP01000004.1"/>
</dbReference>
<name>A0A1I2WVK5_9SPHI</name>
<evidence type="ECO:0000256" key="1">
    <source>
        <dbReference type="SAM" id="Phobius"/>
    </source>
</evidence>
<feature type="transmembrane region" description="Helical" evidence="1">
    <location>
        <begin position="24"/>
        <end position="44"/>
    </location>
</feature>
<protein>
    <recommendedName>
        <fullName evidence="4">DUF4133 domain-containing protein</fullName>
    </recommendedName>
</protein>
<gene>
    <name evidence="2" type="ORF">SAMN04489864_104315</name>
</gene>
<dbReference type="OrthoDB" id="1273979at2"/>